<dbReference type="RefSeq" id="WP_209643482.1">
    <property type="nucleotide sequence ID" value="NZ_JAGINW010000001.1"/>
</dbReference>
<keyword evidence="3" id="KW-1185">Reference proteome</keyword>
<evidence type="ECO:0000313" key="2">
    <source>
        <dbReference type="EMBL" id="MBP2326412.1"/>
    </source>
</evidence>
<comment type="caution">
    <text evidence="2">The sequence shown here is derived from an EMBL/GenBank/DDBJ whole genome shotgun (WGS) entry which is preliminary data.</text>
</comment>
<protein>
    <recommendedName>
        <fullName evidence="1">Lantibiotic dehydratase N-terminal domain-containing protein</fullName>
    </recommendedName>
</protein>
<accession>A0ABS4TPT5</accession>
<dbReference type="Proteomes" id="UP001519332">
    <property type="component" value="Unassembled WGS sequence"/>
</dbReference>
<sequence length="807" mass="89352">MHGQPFALRMAGFPMSWLTELADPATAEAAGMIMAKQREQDARIRQTSTPLVLTAVRESGDRTLLRAARTGRGTITPDRVESAAVRELFAEIAAGWEELRALRAQFDKCYDAGITQARLRVCERFVKDESLRDMLFSQNPGSYRAIGQWLDKISLDPADWRAKDRVKLDPLTLYLQRACAKNDSTGHAGPFTIGRFDTEAEGIQTTEVPLRHHAFMSRWAAETILRRLPANTAPRQAPGVHIQGSEVDFLPLDYSRRGHIDYLIGRQVRYTDLSETDIDVLALCNGENTLAEISAALDVDAGPSADRLAARGLIIREPEIPYGVEDPMPLLAELAEQVPSGLYKQLLDVFASTMTALAEEGSAQRREAVGRLHSVFAETVGEQSTRNAGGFYEDRALVYEETTGRFDGLVLGREVTERIRQALPLITSTYLFVPRIRLQLERALVADWFGSRFPAGTASVNDYTKAFAEDRQRLAPAFAEFEDQVAGWHRRLRDAAAEAVAQPDGGRTRFMSFLAEHGIDMPAVCDIDLMLAGTPGAEGLVSPSRLVVTEVHSDEELLSHGMFAPFVAERYPGFTDQVLEGYRSLLRGDEIIMNATVRHANKTFARRALDCPEIESGDRSPVAVSLRRHLADLVVQAGEQGPALIERTTGRPVRLIAIPFSWQRFRYNPMTVFGFPKRLTGSLFGAEPGEHLPEIGFGDVLLSRRAWSVDADEVRGKDTADGFLAVQRLRDRLGLPRHVFVRVAQEGKPIYVDLDSPLLVRQLSRFAAPAQAVGFSEMVPGPQELWARAGGQAFTSELRFAAFDPGQ</sequence>
<evidence type="ECO:0000313" key="3">
    <source>
        <dbReference type="Proteomes" id="UP001519332"/>
    </source>
</evidence>
<dbReference type="InterPro" id="IPR006827">
    <property type="entry name" value="Lant_deHydtase_N"/>
</dbReference>
<gene>
    <name evidence="2" type="ORF">JOF56_006797</name>
</gene>
<dbReference type="EMBL" id="JAGINW010000001">
    <property type="protein sequence ID" value="MBP2326412.1"/>
    <property type="molecule type" value="Genomic_DNA"/>
</dbReference>
<proteinExistence type="predicted"/>
<reference evidence="2 3" key="1">
    <citation type="submission" date="2021-03" db="EMBL/GenBank/DDBJ databases">
        <title>Sequencing the genomes of 1000 actinobacteria strains.</title>
        <authorList>
            <person name="Klenk H.-P."/>
        </authorList>
    </citation>
    <scope>NUCLEOTIDE SEQUENCE [LARGE SCALE GENOMIC DNA]</scope>
    <source>
        <strain evidence="2 3">DSM 46670</strain>
    </source>
</reference>
<name>A0ABS4TPT5_9PSEU</name>
<evidence type="ECO:0000259" key="1">
    <source>
        <dbReference type="Pfam" id="PF04738"/>
    </source>
</evidence>
<feature type="domain" description="Lantibiotic dehydratase N-terminal" evidence="1">
    <location>
        <begin position="630"/>
        <end position="763"/>
    </location>
</feature>
<dbReference type="Pfam" id="PF04738">
    <property type="entry name" value="Lant_dehydr_N"/>
    <property type="match status" value="1"/>
</dbReference>
<organism evidence="2 3">
    <name type="scientific">Kibdelosporangium banguiense</name>
    <dbReference type="NCBI Taxonomy" id="1365924"/>
    <lineage>
        <taxon>Bacteria</taxon>
        <taxon>Bacillati</taxon>
        <taxon>Actinomycetota</taxon>
        <taxon>Actinomycetes</taxon>
        <taxon>Pseudonocardiales</taxon>
        <taxon>Pseudonocardiaceae</taxon>
        <taxon>Kibdelosporangium</taxon>
    </lineage>
</organism>